<proteinExistence type="inferred from homology"/>
<evidence type="ECO:0000256" key="14">
    <source>
        <dbReference type="ARBA" id="ARBA00023242"/>
    </source>
</evidence>
<comment type="subunit">
    <text evidence="16">Component of the Smc5-Smc6 complex.</text>
</comment>
<dbReference type="STRING" id="39966.A0A369JNE1"/>
<evidence type="ECO:0000256" key="2">
    <source>
        <dbReference type="ARBA" id="ARBA00004123"/>
    </source>
</evidence>
<evidence type="ECO:0000256" key="4">
    <source>
        <dbReference type="ARBA" id="ARBA00012483"/>
    </source>
</evidence>
<dbReference type="InterPro" id="IPR013083">
    <property type="entry name" value="Znf_RING/FYVE/PHD"/>
</dbReference>
<dbReference type="Gene3D" id="1.10.10.10">
    <property type="entry name" value="Winged helix-like DNA-binding domain superfamily/Winged helix DNA-binding domain"/>
    <property type="match status" value="1"/>
</dbReference>
<comment type="caution">
    <text evidence="19">The sequence shown here is derived from an EMBL/GenBank/DDBJ whole genome shotgun (WGS) entry which is preliminary data.</text>
</comment>
<dbReference type="Pfam" id="PF08746">
    <property type="entry name" value="zf-RING-like"/>
    <property type="match status" value="1"/>
</dbReference>
<evidence type="ECO:0000256" key="12">
    <source>
        <dbReference type="ARBA" id="ARBA00023172"/>
    </source>
</evidence>
<comment type="subcellular location">
    <subcellularLocation>
        <location evidence="2 16">Nucleus</location>
    </subcellularLocation>
</comment>
<dbReference type="InterPro" id="IPR001841">
    <property type="entry name" value="Znf_RING"/>
</dbReference>
<evidence type="ECO:0000256" key="10">
    <source>
        <dbReference type="ARBA" id="ARBA00022786"/>
    </source>
</evidence>
<dbReference type="Gene3D" id="3.30.40.10">
    <property type="entry name" value="Zinc/RING finger domain, C3HC4 (zinc finger)"/>
    <property type="match status" value="1"/>
</dbReference>
<dbReference type="GO" id="GO:0000724">
    <property type="term" value="P:double-strand break repair via homologous recombination"/>
    <property type="evidence" value="ECO:0007669"/>
    <property type="project" value="TreeGrafter"/>
</dbReference>
<keyword evidence="11 16" id="KW-0862">Zinc</keyword>
<keyword evidence="20" id="KW-1185">Reference proteome</keyword>
<dbReference type="AlphaFoldDB" id="A0A369JNE1"/>
<organism evidence="19 20">
    <name type="scientific">Hypsizygus marmoreus</name>
    <name type="common">White beech mushroom</name>
    <name type="synonym">Agaricus marmoreus</name>
    <dbReference type="NCBI Taxonomy" id="39966"/>
    <lineage>
        <taxon>Eukaryota</taxon>
        <taxon>Fungi</taxon>
        <taxon>Dikarya</taxon>
        <taxon>Basidiomycota</taxon>
        <taxon>Agaricomycotina</taxon>
        <taxon>Agaricomycetes</taxon>
        <taxon>Agaricomycetidae</taxon>
        <taxon>Agaricales</taxon>
        <taxon>Tricholomatineae</taxon>
        <taxon>Lyophyllaceae</taxon>
        <taxon>Hypsizygus</taxon>
    </lineage>
</organism>
<evidence type="ECO:0000256" key="8">
    <source>
        <dbReference type="ARBA" id="ARBA00022763"/>
    </source>
</evidence>
<dbReference type="InterPro" id="IPR036388">
    <property type="entry name" value="WH-like_DNA-bd_sf"/>
</dbReference>
<dbReference type="InterPro" id="IPR014857">
    <property type="entry name" value="Nse1_RING_C4HC3-type"/>
</dbReference>
<keyword evidence="10 16" id="KW-0833">Ubl conjugation pathway</keyword>
<feature type="region of interest" description="Disordered" evidence="17">
    <location>
        <begin position="240"/>
        <end position="338"/>
    </location>
</feature>
<keyword evidence="13 16" id="KW-0234">DNA repair</keyword>
<keyword evidence="6 16" id="KW-0808">Transferase</keyword>
<dbReference type="Proteomes" id="UP000076154">
    <property type="component" value="Unassembled WGS sequence"/>
</dbReference>
<dbReference type="FunCoup" id="A0A369JNE1">
    <property type="interactions" value="115"/>
</dbReference>
<dbReference type="InParanoid" id="A0A369JNE1"/>
<dbReference type="GO" id="GO:0005634">
    <property type="term" value="C:nucleus"/>
    <property type="evidence" value="ECO:0007669"/>
    <property type="project" value="UniProtKB-SubCell"/>
</dbReference>
<reference evidence="19" key="1">
    <citation type="submission" date="2018-04" db="EMBL/GenBank/DDBJ databases">
        <title>Whole genome sequencing of Hypsizygus marmoreus.</title>
        <authorList>
            <person name="Choi I.-G."/>
            <person name="Min B."/>
            <person name="Kim J.-G."/>
            <person name="Kim S."/>
            <person name="Oh Y.-L."/>
            <person name="Kong W.-S."/>
            <person name="Park H."/>
            <person name="Jeong J."/>
            <person name="Song E.-S."/>
        </authorList>
    </citation>
    <scope>NUCLEOTIDE SEQUENCE [LARGE SCALE GENOMIC DNA]</scope>
    <source>
        <strain evidence="19">51987-8</strain>
    </source>
</reference>
<keyword evidence="9 15" id="KW-0863">Zinc-finger</keyword>
<sequence>MVSSDDVQRLFLQAILSRGILSGKLAQTLWEKCVQAVKAAEPDISVPYSQTKDAWDAFVVKVNKSIDNLDLEFRHLHDETTGREMYALVNRKGDEIAQMATDYTPAEIAYFKAIIELIMLAPRESFSVSSFAALREVSAIKPKTNMSKTQAENVLGSFVAKGWLLRSKRGRYSLATRALLELGPYLKSTYPDEIVECTICMEIMTHGVACHTNNCKVRMHFHCFTTYRRRHKACPTCRADWPESANEKPLVPVGEAAVKDGEDAKHSGREKSAEDSDEEDEAPMDESQGTQPRTQRSQRTRKTKVNVDESMDMDDDDEEEPVKKEKKSSQPSRRSSRK</sequence>
<dbReference type="InterPro" id="IPR011513">
    <property type="entry name" value="Nse1"/>
</dbReference>
<evidence type="ECO:0000256" key="5">
    <source>
        <dbReference type="ARBA" id="ARBA00019422"/>
    </source>
</evidence>
<evidence type="ECO:0000256" key="6">
    <source>
        <dbReference type="ARBA" id="ARBA00022679"/>
    </source>
</evidence>
<evidence type="ECO:0000313" key="19">
    <source>
        <dbReference type="EMBL" id="RDB21203.1"/>
    </source>
</evidence>
<name>A0A369JNE1_HYPMA</name>
<keyword evidence="12 16" id="KW-0233">DNA recombination</keyword>
<evidence type="ECO:0000256" key="9">
    <source>
        <dbReference type="ARBA" id="ARBA00022771"/>
    </source>
</evidence>
<feature type="compositionally biased region" description="Low complexity" evidence="17">
    <location>
        <begin position="329"/>
        <end position="338"/>
    </location>
</feature>
<dbReference type="SUPFAM" id="SSF57850">
    <property type="entry name" value="RING/U-box"/>
    <property type="match status" value="1"/>
</dbReference>
<dbReference type="PANTHER" id="PTHR20973">
    <property type="entry name" value="NON-SMC ELEMENT 1-RELATED"/>
    <property type="match status" value="1"/>
</dbReference>
<dbReference type="GO" id="GO:0030915">
    <property type="term" value="C:Smc5-Smc6 complex"/>
    <property type="evidence" value="ECO:0007669"/>
    <property type="project" value="UniProtKB-UniRule"/>
</dbReference>
<dbReference type="GO" id="GO:0061630">
    <property type="term" value="F:ubiquitin protein ligase activity"/>
    <property type="evidence" value="ECO:0007669"/>
    <property type="project" value="UniProtKB-EC"/>
</dbReference>
<dbReference type="EC" id="2.3.2.27" evidence="4 16"/>
<evidence type="ECO:0000256" key="16">
    <source>
        <dbReference type="RuleBase" id="RU368018"/>
    </source>
</evidence>
<evidence type="ECO:0000256" key="3">
    <source>
        <dbReference type="ARBA" id="ARBA00010258"/>
    </source>
</evidence>
<evidence type="ECO:0000256" key="17">
    <source>
        <dbReference type="SAM" id="MobiDB-lite"/>
    </source>
</evidence>
<evidence type="ECO:0000256" key="1">
    <source>
        <dbReference type="ARBA" id="ARBA00000900"/>
    </source>
</evidence>
<feature type="compositionally biased region" description="Low complexity" evidence="17">
    <location>
        <begin position="285"/>
        <end position="295"/>
    </location>
</feature>
<comment type="function">
    <text evidence="16">Acts in a DNA repair pathway for removal of UV-induced DNA damage that is distinct from classical nucleotide excision repair and in repair of ionizing radiation damage. Functions in homologous recombination repair of DNA double strand breaks and in recovery of stalled replication forks.</text>
</comment>
<dbReference type="Gene3D" id="3.90.1150.220">
    <property type="match status" value="1"/>
</dbReference>
<comment type="similarity">
    <text evidence="3 16">Belongs to the NSE1 family.</text>
</comment>
<evidence type="ECO:0000259" key="18">
    <source>
        <dbReference type="PROSITE" id="PS50089"/>
    </source>
</evidence>
<dbReference type="OrthoDB" id="185455at2759"/>
<evidence type="ECO:0000256" key="15">
    <source>
        <dbReference type="PROSITE-ProRule" id="PRU00175"/>
    </source>
</evidence>
<dbReference type="PROSITE" id="PS50089">
    <property type="entry name" value="ZF_RING_2"/>
    <property type="match status" value="1"/>
</dbReference>
<evidence type="ECO:0000313" key="20">
    <source>
        <dbReference type="Proteomes" id="UP000076154"/>
    </source>
</evidence>
<feature type="compositionally biased region" description="Acidic residues" evidence="17">
    <location>
        <begin position="275"/>
        <end position="284"/>
    </location>
</feature>
<evidence type="ECO:0000256" key="11">
    <source>
        <dbReference type="ARBA" id="ARBA00022833"/>
    </source>
</evidence>
<protein>
    <recommendedName>
        <fullName evidence="5 16">Non-structural maintenance of chromosomes element 1 homolog</fullName>
        <ecNumber evidence="4 16">2.3.2.27</ecNumber>
    </recommendedName>
</protein>
<keyword evidence="7 16" id="KW-0479">Metal-binding</keyword>
<dbReference type="GO" id="GO:0008270">
    <property type="term" value="F:zinc ion binding"/>
    <property type="evidence" value="ECO:0007669"/>
    <property type="project" value="UniProtKB-KW"/>
</dbReference>
<dbReference type="FunFam" id="1.10.10.10:FF:000270">
    <property type="entry name" value="Non-structural maintenance of chromosomes element 1 homolog"/>
    <property type="match status" value="1"/>
</dbReference>
<comment type="catalytic activity">
    <reaction evidence="1 16">
        <text>S-ubiquitinyl-[E2 ubiquitin-conjugating enzyme]-L-cysteine + [acceptor protein]-L-lysine = [E2 ubiquitin-conjugating enzyme]-L-cysteine + N(6)-ubiquitinyl-[acceptor protein]-L-lysine.</text>
        <dbReference type="EC" id="2.3.2.27"/>
    </reaction>
</comment>
<dbReference type="EMBL" id="LUEZ02000055">
    <property type="protein sequence ID" value="RDB21203.1"/>
    <property type="molecule type" value="Genomic_DNA"/>
</dbReference>
<dbReference type="PANTHER" id="PTHR20973:SF0">
    <property type="entry name" value="NON-STRUCTURAL MAINTENANCE OF CHROMOSOMES ELEMENT 1 HOMOLOG"/>
    <property type="match status" value="1"/>
</dbReference>
<accession>A0A369JNE1</accession>
<gene>
    <name evidence="19" type="primary">NSMCE1</name>
    <name evidence="19" type="ORF">Hypma_011530</name>
</gene>
<evidence type="ECO:0000256" key="7">
    <source>
        <dbReference type="ARBA" id="ARBA00022723"/>
    </source>
</evidence>
<feature type="compositionally biased region" description="Acidic residues" evidence="17">
    <location>
        <begin position="309"/>
        <end position="320"/>
    </location>
</feature>
<feature type="domain" description="RING-type" evidence="18">
    <location>
        <begin position="197"/>
        <end position="238"/>
    </location>
</feature>
<dbReference type="Pfam" id="PF07574">
    <property type="entry name" value="SMC_Nse1"/>
    <property type="match status" value="1"/>
</dbReference>
<feature type="compositionally biased region" description="Basic and acidic residues" evidence="17">
    <location>
        <begin position="257"/>
        <end position="274"/>
    </location>
</feature>
<keyword evidence="14 16" id="KW-0539">Nucleus</keyword>
<keyword evidence="8 16" id="KW-0227">DNA damage</keyword>
<evidence type="ECO:0000256" key="13">
    <source>
        <dbReference type="ARBA" id="ARBA00023204"/>
    </source>
</evidence>